<dbReference type="SUPFAM" id="SSF53474">
    <property type="entry name" value="alpha/beta-Hydrolases"/>
    <property type="match status" value="1"/>
</dbReference>
<feature type="transmembrane region" description="Helical" evidence="3">
    <location>
        <begin position="128"/>
        <end position="150"/>
    </location>
</feature>
<dbReference type="Proteomes" id="UP000001554">
    <property type="component" value="Chromosome 11"/>
</dbReference>
<feature type="domain" description="Serine aminopeptidase S33" evidence="4">
    <location>
        <begin position="124"/>
        <end position="338"/>
    </location>
</feature>
<protein>
    <submittedName>
        <fullName evidence="6">Protein ABHD15-like</fullName>
    </submittedName>
</protein>
<sequence length="467" mass="51759">MENAAPENTSDEEDNFLIFLLLKGGLFLLILYVVWIYVDFNYDPRPRLVSKNSSLRPYFLQKCLGLRSPFVPTVWAFSPHVQTALSTVVCPATVPRIEREYLEMKDGGVVALDWATFEEKAVNDHRDVVIVVCGFATTGTAVARICYAAWSRGFQPVVFRQRGYTDVPLTTSRLQSFGDPSDFREALKYVRATNPGSDLTAVSLSTGCGVLVSYLGEYGSSSYLTAAVCISPIYCAETFFSFRDISNIYRWILLQGQKVLLLSHVSCLQKVDALDGTSALRTGSMAEFEEMVFAKTNGVHTMDEYWEQNEPMREIDEVAVPLLCISSKDDPLVPEESIPTELFLTYPHFFLALTERGGHCGFFEGFRPETRAERLAFELLRAAQKLNVAAHANGNGIMHESIVVTPMKVRHPEKKTLSEISNLKLLTRNWKRLDVGHTVTCSPGARLRGGGSGGAGRVNPGPNISAG</sequence>
<keyword evidence="3" id="KW-1133">Transmembrane helix</keyword>
<organism evidence="5 6">
    <name type="scientific">Branchiostoma floridae</name>
    <name type="common">Florida lancelet</name>
    <name type="synonym">Amphioxus</name>
    <dbReference type="NCBI Taxonomy" id="7739"/>
    <lineage>
        <taxon>Eukaryota</taxon>
        <taxon>Metazoa</taxon>
        <taxon>Chordata</taxon>
        <taxon>Cephalochordata</taxon>
        <taxon>Leptocardii</taxon>
        <taxon>Amphioxiformes</taxon>
        <taxon>Branchiostomatidae</taxon>
        <taxon>Branchiostoma</taxon>
    </lineage>
</organism>
<dbReference type="OrthoDB" id="247542at2759"/>
<evidence type="ECO:0000259" key="4">
    <source>
        <dbReference type="Pfam" id="PF12146"/>
    </source>
</evidence>
<dbReference type="PANTHER" id="PTHR10794">
    <property type="entry name" value="ABHYDROLASE DOMAIN-CONTAINING PROTEIN"/>
    <property type="match status" value="1"/>
</dbReference>
<evidence type="ECO:0000313" key="5">
    <source>
        <dbReference type="Proteomes" id="UP000001554"/>
    </source>
</evidence>
<evidence type="ECO:0000256" key="2">
    <source>
        <dbReference type="SAM" id="MobiDB-lite"/>
    </source>
</evidence>
<dbReference type="InterPro" id="IPR050960">
    <property type="entry name" value="AB_hydrolase_4_sf"/>
</dbReference>
<reference evidence="5" key="1">
    <citation type="journal article" date="2020" name="Nat. Ecol. Evol.">
        <title>Deeply conserved synteny resolves early events in vertebrate evolution.</title>
        <authorList>
            <person name="Simakov O."/>
            <person name="Marletaz F."/>
            <person name="Yue J.X."/>
            <person name="O'Connell B."/>
            <person name="Jenkins J."/>
            <person name="Brandt A."/>
            <person name="Calef R."/>
            <person name="Tung C.H."/>
            <person name="Huang T.K."/>
            <person name="Schmutz J."/>
            <person name="Satoh N."/>
            <person name="Yu J.K."/>
            <person name="Putnam N.H."/>
            <person name="Green R.E."/>
            <person name="Rokhsar D.S."/>
        </authorList>
    </citation>
    <scope>NUCLEOTIDE SEQUENCE [LARGE SCALE GENOMIC DNA]</scope>
    <source>
        <strain evidence="5">S238N-H82</strain>
    </source>
</reference>
<dbReference type="InterPro" id="IPR029058">
    <property type="entry name" value="AB_hydrolase_fold"/>
</dbReference>
<feature type="compositionally biased region" description="Gly residues" evidence="2">
    <location>
        <begin position="447"/>
        <end position="456"/>
    </location>
</feature>
<dbReference type="Pfam" id="PF12146">
    <property type="entry name" value="Hydrolase_4"/>
    <property type="match status" value="1"/>
</dbReference>
<proteinExistence type="inferred from homology"/>
<dbReference type="OMA" id="EYWEHNE"/>
<feature type="transmembrane region" description="Helical" evidence="3">
    <location>
        <begin position="16"/>
        <end position="38"/>
    </location>
</feature>
<dbReference type="AlphaFoldDB" id="A0A9J7N517"/>
<dbReference type="FunFam" id="3.40.50.1820:FF:000597">
    <property type="entry name" value="Uncharacterized protein"/>
    <property type="match status" value="1"/>
</dbReference>
<gene>
    <name evidence="6" type="primary">LOC118425305</name>
</gene>
<reference evidence="6" key="2">
    <citation type="submission" date="2025-08" db="UniProtKB">
        <authorList>
            <consortium name="RefSeq"/>
        </authorList>
    </citation>
    <scope>IDENTIFICATION</scope>
    <source>
        <strain evidence="6">S238N-H82</strain>
        <tissue evidence="6">Testes</tissue>
    </source>
</reference>
<dbReference type="GO" id="GO:0034338">
    <property type="term" value="F:short-chain carboxylesterase activity"/>
    <property type="evidence" value="ECO:0000318"/>
    <property type="project" value="GO_Central"/>
</dbReference>
<evidence type="ECO:0000313" key="6">
    <source>
        <dbReference type="RefSeq" id="XP_035690004.1"/>
    </source>
</evidence>
<keyword evidence="5" id="KW-1185">Reference proteome</keyword>
<evidence type="ECO:0000256" key="3">
    <source>
        <dbReference type="SAM" id="Phobius"/>
    </source>
</evidence>
<dbReference type="GO" id="GO:0047372">
    <property type="term" value="F:monoacylglycerol lipase activity"/>
    <property type="evidence" value="ECO:0000318"/>
    <property type="project" value="GO_Central"/>
</dbReference>
<dbReference type="InterPro" id="IPR022742">
    <property type="entry name" value="Hydrolase_4"/>
</dbReference>
<dbReference type="RefSeq" id="XP_035690004.1">
    <property type="nucleotide sequence ID" value="XM_035834111.1"/>
</dbReference>
<dbReference type="PANTHER" id="PTHR10794:SF93">
    <property type="entry name" value="SERINE AMINOPEPTIDASE S33 DOMAIN-CONTAINING PROTEIN"/>
    <property type="match status" value="1"/>
</dbReference>
<dbReference type="GO" id="GO:0006629">
    <property type="term" value="P:lipid metabolic process"/>
    <property type="evidence" value="ECO:0000318"/>
    <property type="project" value="GO_Central"/>
</dbReference>
<dbReference type="GeneID" id="118425305"/>
<evidence type="ECO:0000256" key="1">
    <source>
        <dbReference type="ARBA" id="ARBA00010884"/>
    </source>
</evidence>
<dbReference type="Gene3D" id="3.40.50.1820">
    <property type="entry name" value="alpha/beta hydrolase"/>
    <property type="match status" value="1"/>
</dbReference>
<name>A0A9J7N517_BRAFL</name>
<dbReference type="KEGG" id="bfo:118425305"/>
<keyword evidence="3" id="KW-0812">Transmembrane</keyword>
<accession>A0A9J7N517</accession>
<feature type="region of interest" description="Disordered" evidence="2">
    <location>
        <begin position="444"/>
        <end position="467"/>
    </location>
</feature>
<comment type="similarity">
    <text evidence="1">Belongs to the AB hydrolase superfamily. AB hydrolase 4 family.</text>
</comment>
<keyword evidence="3" id="KW-0472">Membrane</keyword>